<evidence type="ECO:0008006" key="3">
    <source>
        <dbReference type="Google" id="ProtNLM"/>
    </source>
</evidence>
<dbReference type="OrthoDB" id="5410741at2759"/>
<dbReference type="GO" id="GO:0003676">
    <property type="term" value="F:nucleic acid binding"/>
    <property type="evidence" value="ECO:0007669"/>
    <property type="project" value="InterPro"/>
</dbReference>
<dbReference type="Gene3D" id="3.30.420.10">
    <property type="entry name" value="Ribonuclease H-like superfamily/Ribonuclease H"/>
    <property type="match status" value="1"/>
</dbReference>
<keyword evidence="2" id="KW-1185">Reference proteome</keyword>
<dbReference type="AlphaFoldDB" id="A0A8H7AD73"/>
<accession>A0A8H7AD73</accession>
<comment type="caution">
    <text evidence="1">The sequence shown here is derived from an EMBL/GenBank/DDBJ whole genome shotgun (WGS) entry which is preliminary data.</text>
</comment>
<evidence type="ECO:0000313" key="2">
    <source>
        <dbReference type="Proteomes" id="UP000606974"/>
    </source>
</evidence>
<dbReference type="EMBL" id="JAACFV010000122">
    <property type="protein sequence ID" value="KAF7504961.1"/>
    <property type="molecule type" value="Genomic_DNA"/>
</dbReference>
<proteinExistence type="predicted"/>
<dbReference type="Proteomes" id="UP000606974">
    <property type="component" value="Unassembled WGS sequence"/>
</dbReference>
<dbReference type="InterPro" id="IPR036397">
    <property type="entry name" value="RNaseH_sf"/>
</dbReference>
<sequence>MESIWRLLKQRLKNRGFITHPTELRQAIEEEWNKITLEEINTAIATMPERVAALNERNGLPIPF</sequence>
<evidence type="ECO:0000313" key="1">
    <source>
        <dbReference type="EMBL" id="KAF7504961.1"/>
    </source>
</evidence>
<name>A0A8H7AD73_9EURO</name>
<organism evidence="1 2">
    <name type="scientific">Endocarpon pusillum</name>
    <dbReference type="NCBI Taxonomy" id="364733"/>
    <lineage>
        <taxon>Eukaryota</taxon>
        <taxon>Fungi</taxon>
        <taxon>Dikarya</taxon>
        <taxon>Ascomycota</taxon>
        <taxon>Pezizomycotina</taxon>
        <taxon>Eurotiomycetes</taxon>
        <taxon>Chaetothyriomycetidae</taxon>
        <taxon>Verrucariales</taxon>
        <taxon>Verrucariaceae</taxon>
        <taxon>Endocarpon</taxon>
    </lineage>
</organism>
<gene>
    <name evidence="1" type="ORF">GJ744_001542</name>
</gene>
<reference evidence="1" key="1">
    <citation type="submission" date="2020-02" db="EMBL/GenBank/DDBJ databases">
        <authorList>
            <person name="Palmer J.M."/>
        </authorList>
    </citation>
    <scope>NUCLEOTIDE SEQUENCE</scope>
    <source>
        <strain evidence="1">EPUS1.4</strain>
        <tissue evidence="1">Thallus</tissue>
    </source>
</reference>
<protein>
    <recommendedName>
        <fullName evidence="3">Tc1-like transposase DDE domain-containing protein</fullName>
    </recommendedName>
</protein>